<dbReference type="EMBL" id="CACVBM020001231">
    <property type="protein sequence ID" value="CAA7040652.1"/>
    <property type="molecule type" value="Genomic_DNA"/>
</dbReference>
<dbReference type="PANTHER" id="PTHR31900">
    <property type="entry name" value="F-BOX/RNI SUPERFAMILY PROTEIN-RELATED"/>
    <property type="match status" value="1"/>
</dbReference>
<dbReference type="InterPro" id="IPR032675">
    <property type="entry name" value="LRR_dom_sf"/>
</dbReference>
<accession>A0A6D2JVM1</accession>
<keyword evidence="4" id="KW-1185">Reference proteome</keyword>
<dbReference type="SUPFAM" id="SSF81383">
    <property type="entry name" value="F-box domain"/>
    <property type="match status" value="1"/>
</dbReference>
<evidence type="ECO:0000256" key="1">
    <source>
        <dbReference type="SAM" id="MobiDB-lite"/>
    </source>
</evidence>
<dbReference type="InterPro" id="IPR036047">
    <property type="entry name" value="F-box-like_dom_sf"/>
</dbReference>
<dbReference type="Proteomes" id="UP000467841">
    <property type="component" value="Unassembled WGS sequence"/>
</dbReference>
<protein>
    <recommendedName>
        <fullName evidence="2">FBD domain-containing protein</fullName>
    </recommendedName>
</protein>
<reference evidence="3" key="1">
    <citation type="submission" date="2020-01" db="EMBL/GenBank/DDBJ databases">
        <authorList>
            <person name="Mishra B."/>
        </authorList>
    </citation>
    <scope>NUCLEOTIDE SEQUENCE [LARGE SCALE GENOMIC DNA]</scope>
</reference>
<dbReference type="SUPFAM" id="SSF52047">
    <property type="entry name" value="RNI-like"/>
    <property type="match status" value="1"/>
</dbReference>
<evidence type="ECO:0000259" key="2">
    <source>
        <dbReference type="SMART" id="SM00579"/>
    </source>
</evidence>
<evidence type="ECO:0000313" key="4">
    <source>
        <dbReference type="Proteomes" id="UP000467841"/>
    </source>
</evidence>
<dbReference type="InterPro" id="IPR055411">
    <property type="entry name" value="LRR_FXL15/At3g58940/PEG3-like"/>
</dbReference>
<dbReference type="OrthoDB" id="1106679at2759"/>
<evidence type="ECO:0000313" key="3">
    <source>
        <dbReference type="EMBL" id="CAA7040652.1"/>
    </source>
</evidence>
<dbReference type="PANTHER" id="PTHR31900:SF33">
    <property type="entry name" value="PROTEIN WITH RNI-LIKE_FBD-LIKE DOMAIN"/>
    <property type="match status" value="1"/>
</dbReference>
<dbReference type="Pfam" id="PF08387">
    <property type="entry name" value="FBD"/>
    <property type="match status" value="1"/>
</dbReference>
<comment type="caution">
    <text evidence="3">The sequence shown here is derived from an EMBL/GenBank/DDBJ whole genome shotgun (WGS) entry which is preliminary data.</text>
</comment>
<dbReference type="Gene3D" id="3.80.10.10">
    <property type="entry name" value="Ribonuclease Inhibitor"/>
    <property type="match status" value="1"/>
</dbReference>
<dbReference type="InterPro" id="IPR001810">
    <property type="entry name" value="F-box_dom"/>
</dbReference>
<dbReference type="InterPro" id="IPR050232">
    <property type="entry name" value="FBL13/AtMIF1-like"/>
</dbReference>
<dbReference type="Gene3D" id="1.20.1280.50">
    <property type="match status" value="1"/>
</dbReference>
<dbReference type="Pfam" id="PF24758">
    <property type="entry name" value="LRR_At5g56370"/>
    <property type="match status" value="1"/>
</dbReference>
<dbReference type="SMART" id="SM00579">
    <property type="entry name" value="FBD"/>
    <property type="match status" value="1"/>
</dbReference>
<dbReference type="InterPro" id="IPR006566">
    <property type="entry name" value="FBD"/>
</dbReference>
<dbReference type="Pfam" id="PF00646">
    <property type="entry name" value="F-box"/>
    <property type="match status" value="1"/>
</dbReference>
<sequence length="514" mass="59604">MRLKKHRLMRRKKNRVRNSPRAISPANQRRIRFPLFFLWGLFRRRRHLTLSSRANRTRKTKPKGSRKVDRLSHLSDDLLSRIVSELSTKESIRFTSLSKRWRDIWLSVPALDLDFRDFEDEYYLFDFIDKFLELSGDRDVKRFKLIYDANEHDHDAFVSRIDGVVKRRVCSLTILNRIDAEDELVRLPVSLYSCATLVNLTLYCVVFDAPRSKLISLPCVKTIHLEAVKFDGPTILETLISSCFVLEELTIVTQPEDELGEVVRVCSKSLKSFNLESLREELEGEESVDRDVEIDAPKLEYMSIRTYQCGSFIIKHIGVSAKVHLDLKLDVEYDDPSERTMMSEFLSAISTVRDMIISAPTLKFIRGYSEFEPLPQFSHLSHLEASFPKPSREFLPSLLDCCPNLQSLVLEYDSLSETDEMKFFKVPLCFQSSLEFVELKTPATIMETSTKMKLPIYFIRNCSVLKKLVVSEGSDNIIRKIKKIPKRSRRCEVVVAKQNYKAVAETYSLSSAMY</sequence>
<gene>
    <name evidence="3" type="ORF">MERR_LOCUS27887</name>
</gene>
<feature type="domain" description="FBD" evidence="2">
    <location>
        <begin position="428"/>
        <end position="496"/>
    </location>
</feature>
<feature type="region of interest" description="Disordered" evidence="1">
    <location>
        <begin position="1"/>
        <end position="23"/>
    </location>
</feature>
<feature type="compositionally biased region" description="Basic residues" evidence="1">
    <location>
        <begin position="1"/>
        <end position="18"/>
    </location>
</feature>
<proteinExistence type="predicted"/>
<name>A0A6D2JVM1_9BRAS</name>
<organism evidence="3 4">
    <name type="scientific">Microthlaspi erraticum</name>
    <dbReference type="NCBI Taxonomy" id="1685480"/>
    <lineage>
        <taxon>Eukaryota</taxon>
        <taxon>Viridiplantae</taxon>
        <taxon>Streptophyta</taxon>
        <taxon>Embryophyta</taxon>
        <taxon>Tracheophyta</taxon>
        <taxon>Spermatophyta</taxon>
        <taxon>Magnoliopsida</taxon>
        <taxon>eudicotyledons</taxon>
        <taxon>Gunneridae</taxon>
        <taxon>Pentapetalae</taxon>
        <taxon>rosids</taxon>
        <taxon>malvids</taxon>
        <taxon>Brassicales</taxon>
        <taxon>Brassicaceae</taxon>
        <taxon>Coluteocarpeae</taxon>
        <taxon>Microthlaspi</taxon>
    </lineage>
</organism>
<dbReference type="AlphaFoldDB" id="A0A6D2JVM1"/>